<gene>
    <name evidence="1" type="ORF">M23134_07434</name>
</gene>
<dbReference type="EMBL" id="AAWS01000004">
    <property type="protein sequence ID" value="EAY31027.1"/>
    <property type="molecule type" value="Genomic_DNA"/>
</dbReference>
<organism evidence="1 2">
    <name type="scientific">Microscilla marina ATCC 23134</name>
    <dbReference type="NCBI Taxonomy" id="313606"/>
    <lineage>
        <taxon>Bacteria</taxon>
        <taxon>Pseudomonadati</taxon>
        <taxon>Bacteroidota</taxon>
        <taxon>Cytophagia</taxon>
        <taxon>Cytophagales</taxon>
        <taxon>Microscillaceae</taxon>
        <taxon>Microscilla</taxon>
    </lineage>
</organism>
<comment type="caution">
    <text evidence="1">The sequence shown here is derived from an EMBL/GenBank/DDBJ whole genome shotgun (WGS) entry which is preliminary data.</text>
</comment>
<name>A1ZES5_MICM2</name>
<evidence type="ECO:0000313" key="1">
    <source>
        <dbReference type="EMBL" id="EAY31027.1"/>
    </source>
</evidence>
<keyword evidence="2" id="KW-1185">Reference proteome</keyword>
<dbReference type="Proteomes" id="UP000004095">
    <property type="component" value="Unassembled WGS sequence"/>
</dbReference>
<proteinExistence type="predicted"/>
<reference evidence="1 2" key="1">
    <citation type="submission" date="2007-01" db="EMBL/GenBank/DDBJ databases">
        <authorList>
            <person name="Haygood M."/>
            <person name="Podell S."/>
            <person name="Anderson C."/>
            <person name="Hopkinson B."/>
            <person name="Roe K."/>
            <person name="Barbeau K."/>
            <person name="Gaasterland T."/>
            <person name="Ferriera S."/>
            <person name="Johnson J."/>
            <person name="Kravitz S."/>
            <person name="Beeson K."/>
            <person name="Sutton G."/>
            <person name="Rogers Y.-H."/>
            <person name="Friedman R."/>
            <person name="Frazier M."/>
            <person name="Venter J.C."/>
        </authorList>
    </citation>
    <scope>NUCLEOTIDE SEQUENCE [LARGE SCALE GENOMIC DNA]</scope>
    <source>
        <strain evidence="1 2">ATCC 23134</strain>
    </source>
</reference>
<evidence type="ECO:0000313" key="2">
    <source>
        <dbReference type="Proteomes" id="UP000004095"/>
    </source>
</evidence>
<dbReference type="AlphaFoldDB" id="A1ZES5"/>
<protein>
    <submittedName>
        <fullName evidence="1">Uncharacterized protein</fullName>
    </submittedName>
</protein>
<sequence>MIKTVQAFWGRSGHIEGVLAGLGATSTFLKLTLFASLSVI</sequence>
<accession>A1ZES5</accession>